<sequence>MMVAVMWFCLLAVFAAGTLVVSDVGEGKAFLRAVDAGGAPYNQPFPLLYEEIGEKNSDSTVPRCQQLREPGICRANIPRWYYDSKADSCRHFSYGGCRGNDNNFPTEEHCRAACLDKVVCPTDPAKTCRVSESACVNATCPLHPDAVCSVLPCSCLEVFMDSNGLPVECADATIIPNTTPPPDATTPESGDGDQDSTEPGRALWYMAVVVMIMIVVGLLLLGFSAVLRRLRGPRGRSCSTATLIRSECKASSRGATPVDEHDITMRNLFILVLLAGVRVAWSLTEGTPNCPVVGNWSDSEGTKVLRVWSSAPDNASAIERMELSASGYKITHENTNSTTTNIYSSPAFVVLMTNATGPDNHSSTEKTIVQLICANNILYVDVLPVLDSATSEMTFTLRRSTVMPLNEEPQEPPAASPAASPQFILVNITFPRRQDDDTGEYMEGYSDAQGNDSFAPSQDEAVT</sequence>
<dbReference type="SMART" id="SM00131">
    <property type="entry name" value="KU"/>
    <property type="match status" value="1"/>
</dbReference>
<evidence type="ECO:0000259" key="7">
    <source>
        <dbReference type="PROSITE" id="PS50279"/>
    </source>
</evidence>
<evidence type="ECO:0000256" key="1">
    <source>
        <dbReference type="ARBA" id="ARBA00022690"/>
    </source>
</evidence>
<organism evidence="8 9">
    <name type="scientific">Scylla paramamosain</name>
    <name type="common">Mud crab</name>
    <dbReference type="NCBI Taxonomy" id="85552"/>
    <lineage>
        <taxon>Eukaryota</taxon>
        <taxon>Metazoa</taxon>
        <taxon>Ecdysozoa</taxon>
        <taxon>Arthropoda</taxon>
        <taxon>Crustacea</taxon>
        <taxon>Multicrustacea</taxon>
        <taxon>Malacostraca</taxon>
        <taxon>Eumalacostraca</taxon>
        <taxon>Eucarida</taxon>
        <taxon>Decapoda</taxon>
        <taxon>Pleocyemata</taxon>
        <taxon>Brachyura</taxon>
        <taxon>Eubrachyura</taxon>
        <taxon>Portunoidea</taxon>
        <taxon>Portunidae</taxon>
        <taxon>Portuninae</taxon>
        <taxon>Scylla</taxon>
    </lineage>
</organism>
<keyword evidence="2" id="KW-0722">Serine protease inhibitor</keyword>
<dbReference type="Gene3D" id="4.10.410.10">
    <property type="entry name" value="Pancreatic trypsin inhibitor Kunitz domain"/>
    <property type="match status" value="1"/>
</dbReference>
<keyword evidence="6" id="KW-0732">Signal</keyword>
<evidence type="ECO:0000256" key="4">
    <source>
        <dbReference type="SAM" id="MobiDB-lite"/>
    </source>
</evidence>
<evidence type="ECO:0000256" key="3">
    <source>
        <dbReference type="ARBA" id="ARBA00023157"/>
    </source>
</evidence>
<evidence type="ECO:0000256" key="6">
    <source>
        <dbReference type="SAM" id="SignalP"/>
    </source>
</evidence>
<name>A0AAW0UD00_SCYPA</name>
<dbReference type="InterPro" id="IPR002223">
    <property type="entry name" value="Kunitz_BPTI"/>
</dbReference>
<gene>
    <name evidence="8" type="ORF">O3P69_003727</name>
</gene>
<keyword evidence="1" id="KW-0646">Protease inhibitor</keyword>
<dbReference type="GO" id="GO:0005615">
    <property type="term" value="C:extracellular space"/>
    <property type="evidence" value="ECO:0007669"/>
    <property type="project" value="TreeGrafter"/>
</dbReference>
<dbReference type="Pfam" id="PF00014">
    <property type="entry name" value="Kunitz_BPTI"/>
    <property type="match status" value="1"/>
</dbReference>
<evidence type="ECO:0000313" key="9">
    <source>
        <dbReference type="Proteomes" id="UP001487740"/>
    </source>
</evidence>
<protein>
    <recommendedName>
        <fullName evidence="7">BPTI/Kunitz inhibitor domain-containing protein</fullName>
    </recommendedName>
</protein>
<keyword evidence="9" id="KW-1185">Reference proteome</keyword>
<dbReference type="InterPro" id="IPR050098">
    <property type="entry name" value="TFPI/VKTCI-like"/>
</dbReference>
<dbReference type="Proteomes" id="UP001487740">
    <property type="component" value="Unassembled WGS sequence"/>
</dbReference>
<comment type="caution">
    <text evidence="8">The sequence shown here is derived from an EMBL/GenBank/DDBJ whole genome shotgun (WGS) entry which is preliminary data.</text>
</comment>
<dbReference type="InterPro" id="IPR020901">
    <property type="entry name" value="Prtase_inh_Kunz-CS"/>
</dbReference>
<keyword evidence="5" id="KW-0472">Membrane</keyword>
<proteinExistence type="predicted"/>
<dbReference type="SUPFAM" id="SSF57362">
    <property type="entry name" value="BPTI-like"/>
    <property type="match status" value="1"/>
</dbReference>
<dbReference type="AlphaFoldDB" id="A0AAW0UD00"/>
<evidence type="ECO:0000313" key="8">
    <source>
        <dbReference type="EMBL" id="KAK8398014.1"/>
    </source>
</evidence>
<accession>A0AAW0UD00</accession>
<dbReference type="GO" id="GO:0004867">
    <property type="term" value="F:serine-type endopeptidase inhibitor activity"/>
    <property type="evidence" value="ECO:0007669"/>
    <property type="project" value="UniProtKB-KW"/>
</dbReference>
<keyword evidence="5" id="KW-0812">Transmembrane</keyword>
<dbReference type="PROSITE" id="PS00280">
    <property type="entry name" value="BPTI_KUNITZ_1"/>
    <property type="match status" value="1"/>
</dbReference>
<dbReference type="EMBL" id="JARAKH010000012">
    <property type="protein sequence ID" value="KAK8398014.1"/>
    <property type="molecule type" value="Genomic_DNA"/>
</dbReference>
<evidence type="ECO:0000256" key="5">
    <source>
        <dbReference type="SAM" id="Phobius"/>
    </source>
</evidence>
<dbReference type="PANTHER" id="PTHR10083:SF374">
    <property type="entry name" value="BPTI_KUNITZ INHIBITOR DOMAIN-CONTAINING PROTEIN"/>
    <property type="match status" value="1"/>
</dbReference>
<feature type="region of interest" description="Disordered" evidence="4">
    <location>
        <begin position="405"/>
        <end position="463"/>
    </location>
</feature>
<dbReference type="PRINTS" id="PR00759">
    <property type="entry name" value="BASICPTASE"/>
</dbReference>
<keyword evidence="3" id="KW-1015">Disulfide bond</keyword>
<dbReference type="CDD" id="cd00109">
    <property type="entry name" value="Kunitz-type"/>
    <property type="match status" value="1"/>
</dbReference>
<reference evidence="8 9" key="1">
    <citation type="submission" date="2023-03" db="EMBL/GenBank/DDBJ databases">
        <title>High-quality genome of Scylla paramamosain provides insights in environmental adaptation.</title>
        <authorList>
            <person name="Zhang L."/>
        </authorList>
    </citation>
    <scope>NUCLEOTIDE SEQUENCE [LARGE SCALE GENOMIC DNA]</scope>
    <source>
        <strain evidence="8">LZ_2023a</strain>
        <tissue evidence="8">Muscle</tissue>
    </source>
</reference>
<feature type="transmembrane region" description="Helical" evidence="5">
    <location>
        <begin position="203"/>
        <end position="227"/>
    </location>
</feature>
<feature type="domain" description="BPTI/Kunitz inhibitor" evidence="7">
    <location>
        <begin position="64"/>
        <end position="114"/>
    </location>
</feature>
<feature type="region of interest" description="Disordered" evidence="4">
    <location>
        <begin position="176"/>
        <end position="197"/>
    </location>
</feature>
<dbReference type="FunFam" id="4.10.410.10:FF:000020">
    <property type="entry name" value="Collagen, type VI, alpha 3"/>
    <property type="match status" value="1"/>
</dbReference>
<dbReference type="PANTHER" id="PTHR10083">
    <property type="entry name" value="KUNITZ-TYPE PROTEASE INHIBITOR-RELATED"/>
    <property type="match status" value="1"/>
</dbReference>
<dbReference type="PROSITE" id="PS50279">
    <property type="entry name" value="BPTI_KUNITZ_2"/>
    <property type="match status" value="1"/>
</dbReference>
<dbReference type="InterPro" id="IPR036880">
    <property type="entry name" value="Kunitz_BPTI_sf"/>
</dbReference>
<evidence type="ECO:0000256" key="2">
    <source>
        <dbReference type="ARBA" id="ARBA00022900"/>
    </source>
</evidence>
<feature type="chain" id="PRO_5043979429" description="BPTI/Kunitz inhibitor domain-containing protein" evidence="6">
    <location>
        <begin position="18"/>
        <end position="463"/>
    </location>
</feature>
<keyword evidence="5" id="KW-1133">Transmembrane helix</keyword>
<feature type="signal peptide" evidence="6">
    <location>
        <begin position="1"/>
        <end position="17"/>
    </location>
</feature>